<protein>
    <submittedName>
        <fullName evidence="3">Uncharacterized protein</fullName>
    </submittedName>
</protein>
<dbReference type="AlphaFoldDB" id="A0A2T7C827"/>
<evidence type="ECO:0000313" key="4">
    <source>
        <dbReference type="Proteomes" id="UP000244336"/>
    </source>
</evidence>
<accession>A0A2T7C827</accession>
<dbReference type="EMBL" id="CM009757">
    <property type="protein sequence ID" value="PUZ39484.1"/>
    <property type="molecule type" value="Genomic_DNA"/>
</dbReference>
<name>A0A2T7C827_9POAL</name>
<sequence length="158" mass="17046">MLLLLCSTCVTWLLVPPPSISHFFHPMLARKAAASAIRSRTLEPNIDPFERRTPWLGAARLRPASSGQARLADHGGAAGKLGHGHGRRVARSGPASSTQTRGRGLATTRLDLPQKTRRGGNVDSGDGDKGRELGMTGNEARRRRSSGPRQLRGQEARK</sequence>
<gene>
    <name evidence="3" type="ORF">GQ55_9G315000</name>
</gene>
<dbReference type="Gramene" id="PUZ39483">
    <property type="protein sequence ID" value="PUZ39483"/>
    <property type="gene ID" value="GQ55_9G315000"/>
</dbReference>
<feature type="chain" id="PRO_5036051265" evidence="2">
    <location>
        <begin position="22"/>
        <end position="158"/>
    </location>
</feature>
<dbReference type="EMBL" id="CM009757">
    <property type="protein sequence ID" value="PUZ39486.1"/>
    <property type="molecule type" value="Genomic_DNA"/>
</dbReference>
<dbReference type="EMBL" id="CM009757">
    <property type="protein sequence ID" value="PUZ39483.1"/>
    <property type="molecule type" value="Genomic_DNA"/>
</dbReference>
<keyword evidence="4" id="KW-1185">Reference proteome</keyword>
<reference evidence="3 4" key="1">
    <citation type="submission" date="2018-04" db="EMBL/GenBank/DDBJ databases">
        <title>WGS assembly of Panicum hallii var. hallii HAL2.</title>
        <authorList>
            <person name="Lovell J."/>
            <person name="Jenkins J."/>
            <person name="Lowry D."/>
            <person name="Mamidi S."/>
            <person name="Sreedasyam A."/>
            <person name="Weng X."/>
            <person name="Barry K."/>
            <person name="Bonette J."/>
            <person name="Campitelli B."/>
            <person name="Daum C."/>
            <person name="Gordon S."/>
            <person name="Gould B."/>
            <person name="Lipzen A."/>
            <person name="MacQueen A."/>
            <person name="Palacio-Mejia J."/>
            <person name="Plott C."/>
            <person name="Shakirov E."/>
            <person name="Shu S."/>
            <person name="Yoshinaga Y."/>
            <person name="Zane M."/>
            <person name="Rokhsar D."/>
            <person name="Grimwood J."/>
            <person name="Schmutz J."/>
            <person name="Juenger T."/>
        </authorList>
    </citation>
    <scope>NUCLEOTIDE SEQUENCE [LARGE SCALE GENOMIC DNA]</scope>
    <source>
        <strain evidence="4">cv. HAL2</strain>
        <strain evidence="3">HAL2</strain>
    </source>
</reference>
<dbReference type="Gramene" id="PUZ39484">
    <property type="protein sequence ID" value="PUZ39484"/>
    <property type="gene ID" value="GQ55_9G315000"/>
</dbReference>
<evidence type="ECO:0000313" key="3">
    <source>
        <dbReference type="EMBL" id="PUZ39486.1"/>
    </source>
</evidence>
<feature type="signal peptide" evidence="2">
    <location>
        <begin position="1"/>
        <end position="21"/>
    </location>
</feature>
<dbReference type="Gramene" id="PUZ39486">
    <property type="protein sequence ID" value="PUZ39486"/>
    <property type="gene ID" value="GQ55_9G315000"/>
</dbReference>
<organism evidence="3 4">
    <name type="scientific">Panicum hallii var. hallii</name>
    <dbReference type="NCBI Taxonomy" id="1504633"/>
    <lineage>
        <taxon>Eukaryota</taxon>
        <taxon>Viridiplantae</taxon>
        <taxon>Streptophyta</taxon>
        <taxon>Embryophyta</taxon>
        <taxon>Tracheophyta</taxon>
        <taxon>Spermatophyta</taxon>
        <taxon>Magnoliopsida</taxon>
        <taxon>Liliopsida</taxon>
        <taxon>Poales</taxon>
        <taxon>Poaceae</taxon>
        <taxon>PACMAD clade</taxon>
        <taxon>Panicoideae</taxon>
        <taxon>Panicodae</taxon>
        <taxon>Paniceae</taxon>
        <taxon>Panicinae</taxon>
        <taxon>Panicum</taxon>
        <taxon>Panicum sect. Panicum</taxon>
    </lineage>
</organism>
<keyword evidence="2" id="KW-0732">Signal</keyword>
<proteinExistence type="predicted"/>
<feature type="region of interest" description="Disordered" evidence="1">
    <location>
        <begin position="62"/>
        <end position="158"/>
    </location>
</feature>
<evidence type="ECO:0000256" key="1">
    <source>
        <dbReference type="SAM" id="MobiDB-lite"/>
    </source>
</evidence>
<evidence type="ECO:0000256" key="2">
    <source>
        <dbReference type="SAM" id="SignalP"/>
    </source>
</evidence>
<dbReference type="Proteomes" id="UP000244336">
    <property type="component" value="Chromosome 9"/>
</dbReference>